<dbReference type="InterPro" id="IPR029058">
    <property type="entry name" value="AB_hydrolase_fold"/>
</dbReference>
<dbReference type="Proteomes" id="UP000440304">
    <property type="component" value="Unassembled WGS sequence"/>
</dbReference>
<dbReference type="NCBIfam" id="NF047337">
    <property type="entry name" value="hydrolase_RcgR"/>
    <property type="match status" value="1"/>
</dbReference>
<keyword evidence="1" id="KW-0378">Hydrolase</keyword>
<protein>
    <submittedName>
        <fullName evidence="1">Alpha/beta hydrolase</fullName>
    </submittedName>
</protein>
<evidence type="ECO:0000313" key="1">
    <source>
        <dbReference type="EMBL" id="MXO01907.1"/>
    </source>
</evidence>
<dbReference type="OrthoDB" id="105300at2"/>
<dbReference type="Gene3D" id="3.40.50.1820">
    <property type="entry name" value="alpha/beta hydrolase"/>
    <property type="match status" value="1"/>
</dbReference>
<organism evidence="1 2">
    <name type="scientific">Shinella zoogloeoides</name>
    <name type="common">Crabtreella saccharophila</name>
    <dbReference type="NCBI Taxonomy" id="352475"/>
    <lineage>
        <taxon>Bacteria</taxon>
        <taxon>Pseudomonadati</taxon>
        <taxon>Pseudomonadota</taxon>
        <taxon>Alphaproteobacteria</taxon>
        <taxon>Hyphomicrobiales</taxon>
        <taxon>Rhizobiaceae</taxon>
        <taxon>Shinella</taxon>
    </lineage>
</organism>
<proteinExistence type="predicted"/>
<sequence>MYHSWLDCWDERRAQRGEEAKNAKDFSLNAELAFPGAGRIESIDEFCVLADQAVADHSFFDVPQEGVQQYRRREEWLTFPSDITTDIDENNVVWAKITESGSLNHALVVFHHWNARERNSQLARVFSKCGITVIEIAMPYHFERARPGSSYADYMLSPSLGRTIQSVRQGVLDGRKLIRWLKGEGYKQISVLGMSLGSWFGGLVAAHDLNVSKASLFLTAGSLADMVWTGRATRAIQGRLEPHIKLENLRRAWAPLNMENYAHNLARPGLDLHIVAAKRDRVVLPRLADNFKRRLADAGASQSIIHLNCGHYSLALPPYILLAGWSLKQFLAHPR</sequence>
<dbReference type="EMBL" id="WUML01000015">
    <property type="protein sequence ID" value="MXO01907.1"/>
    <property type="molecule type" value="Genomic_DNA"/>
</dbReference>
<dbReference type="SUPFAM" id="SSF53474">
    <property type="entry name" value="alpha/beta-Hydrolases"/>
    <property type="match status" value="1"/>
</dbReference>
<reference evidence="1 2" key="1">
    <citation type="submission" date="2019-12" db="EMBL/GenBank/DDBJ databases">
        <title>Shinella granuli gen. nov., sp. nov., and proposal of the reclassification of Zoogloea ramigera ATCC 19623 as Shinella zoogloeoides sp. nov.</title>
        <authorList>
            <person name="Gao J."/>
        </authorList>
    </citation>
    <scope>NUCLEOTIDE SEQUENCE [LARGE SCALE GENOMIC DNA]</scope>
    <source>
        <strain evidence="1 2">DSM 287</strain>
    </source>
</reference>
<evidence type="ECO:0000313" key="2">
    <source>
        <dbReference type="Proteomes" id="UP000440304"/>
    </source>
</evidence>
<dbReference type="GO" id="GO:0016787">
    <property type="term" value="F:hydrolase activity"/>
    <property type="evidence" value="ECO:0007669"/>
    <property type="project" value="UniProtKB-KW"/>
</dbReference>
<dbReference type="RefSeq" id="WP_023517219.1">
    <property type="nucleotide sequence ID" value="NZ_CP086613.1"/>
</dbReference>
<gene>
    <name evidence="1" type="ORF">GR156_16425</name>
</gene>
<accession>A0A6N8TF55</accession>
<name>A0A6N8TF55_SHIZO</name>
<comment type="caution">
    <text evidence="1">The sequence shown here is derived from an EMBL/GenBank/DDBJ whole genome shotgun (WGS) entry which is preliminary data.</text>
</comment>
<dbReference type="InterPro" id="IPR058111">
    <property type="entry name" value="RcgR-like"/>
</dbReference>
<dbReference type="AlphaFoldDB" id="A0A6N8TF55"/>